<feature type="region of interest" description="Disordered" evidence="4">
    <location>
        <begin position="918"/>
        <end position="946"/>
    </location>
</feature>
<reference evidence="7" key="1">
    <citation type="journal article" date="2015" name="J. Biotechnol.">
        <title>The structure of the Cyberlindnera jadinii genome and its relation to Candida utilis analyzed by the occurrence of single nucleotide polymorphisms.</title>
        <authorList>
            <person name="Rupp O."/>
            <person name="Brinkrolf K."/>
            <person name="Buerth C."/>
            <person name="Kunigo M."/>
            <person name="Schneider J."/>
            <person name="Jaenicke S."/>
            <person name="Goesmann A."/>
            <person name="Puehler A."/>
            <person name="Jaeger K.-E."/>
            <person name="Ernst J.F."/>
        </authorList>
    </citation>
    <scope>NUCLEOTIDE SEQUENCE [LARGE SCALE GENOMIC DNA]</scope>
    <source>
        <strain evidence="7">ATCC 18201 / CBS 1600 / BCRC 20928 / JCM 3617 / NBRC 0987 / NRRL Y-1542</strain>
    </source>
</reference>
<evidence type="ECO:0000256" key="2">
    <source>
        <dbReference type="ARBA" id="ARBA00022448"/>
    </source>
</evidence>
<proteinExistence type="predicted"/>
<keyword evidence="3" id="KW-0539">Nucleus</keyword>
<feature type="compositionally biased region" description="Polar residues" evidence="4">
    <location>
        <begin position="671"/>
        <end position="688"/>
    </location>
</feature>
<feature type="compositionally biased region" description="Polar residues" evidence="4">
    <location>
        <begin position="932"/>
        <end position="946"/>
    </location>
</feature>
<feature type="compositionally biased region" description="Polar residues" evidence="4">
    <location>
        <begin position="716"/>
        <end position="733"/>
    </location>
</feature>
<dbReference type="EMBL" id="CDQK01000001">
    <property type="protein sequence ID" value="CEP20904.1"/>
    <property type="molecule type" value="Genomic_DNA"/>
</dbReference>
<dbReference type="SUPFAM" id="SSF117289">
    <property type="entry name" value="Nucleoporin domain"/>
    <property type="match status" value="1"/>
</dbReference>
<feature type="compositionally biased region" description="Acidic residues" evidence="4">
    <location>
        <begin position="859"/>
        <end position="874"/>
    </location>
</feature>
<evidence type="ECO:0000256" key="4">
    <source>
        <dbReference type="SAM" id="MobiDB-lite"/>
    </source>
</evidence>
<feature type="compositionally biased region" description="Low complexity" evidence="4">
    <location>
        <begin position="792"/>
        <end position="808"/>
    </location>
</feature>
<feature type="compositionally biased region" description="Basic and acidic residues" evidence="4">
    <location>
        <begin position="974"/>
        <end position="1002"/>
    </location>
</feature>
<evidence type="ECO:0000256" key="1">
    <source>
        <dbReference type="ARBA" id="ARBA00004123"/>
    </source>
</evidence>
<organism evidence="6 7">
    <name type="scientific">Cyberlindnera jadinii (strain ATCC 18201 / CBS 1600 / BCRC 20928 / JCM 3617 / NBRC 0987 / NRRL Y-1542)</name>
    <name type="common">Torula yeast</name>
    <name type="synonym">Candida utilis</name>
    <dbReference type="NCBI Taxonomy" id="983966"/>
    <lineage>
        <taxon>Eukaryota</taxon>
        <taxon>Fungi</taxon>
        <taxon>Dikarya</taxon>
        <taxon>Ascomycota</taxon>
        <taxon>Saccharomycotina</taxon>
        <taxon>Saccharomycetes</taxon>
        <taxon>Phaffomycetales</taxon>
        <taxon>Phaffomycetaceae</taxon>
        <taxon>Cyberlindnera</taxon>
    </lineage>
</organism>
<feature type="compositionally biased region" description="Polar residues" evidence="4">
    <location>
        <begin position="420"/>
        <end position="429"/>
    </location>
</feature>
<dbReference type="Pfam" id="PF16755">
    <property type="entry name" value="Beta-prop_NUP159_NUP214"/>
    <property type="match status" value="1"/>
</dbReference>
<dbReference type="InterPro" id="IPR015943">
    <property type="entry name" value="WD40/YVTN_repeat-like_dom_sf"/>
</dbReference>
<feature type="compositionally biased region" description="Polar residues" evidence="4">
    <location>
        <begin position="643"/>
        <end position="661"/>
    </location>
</feature>
<feature type="compositionally biased region" description="Acidic residues" evidence="4">
    <location>
        <begin position="1042"/>
        <end position="1054"/>
    </location>
</feature>
<keyword evidence="2" id="KW-0813">Transport</keyword>
<evidence type="ECO:0000259" key="5">
    <source>
        <dbReference type="Pfam" id="PF16755"/>
    </source>
</evidence>
<evidence type="ECO:0000313" key="6">
    <source>
        <dbReference type="EMBL" id="CEP20904.1"/>
    </source>
</evidence>
<comment type="subcellular location">
    <subcellularLocation>
        <location evidence="1">Nucleus</location>
    </subcellularLocation>
</comment>
<feature type="region of interest" description="Disordered" evidence="4">
    <location>
        <begin position="960"/>
        <end position="1165"/>
    </location>
</feature>
<dbReference type="InterPro" id="IPR039462">
    <property type="entry name" value="Nup159/Nup146_N"/>
</dbReference>
<gene>
    <name evidence="6" type="ORF">BN1211_0887</name>
</gene>
<dbReference type="Proteomes" id="UP000038830">
    <property type="component" value="Unassembled WGS sequence"/>
</dbReference>
<feature type="domain" description="Nucleoporin Nup159/Nup146 N-terminal" evidence="5">
    <location>
        <begin position="36"/>
        <end position="380"/>
    </location>
</feature>
<feature type="compositionally biased region" description="Acidic residues" evidence="4">
    <location>
        <begin position="1092"/>
        <end position="1107"/>
    </location>
</feature>
<feature type="compositionally biased region" description="Basic and acidic residues" evidence="4">
    <location>
        <begin position="1132"/>
        <end position="1145"/>
    </location>
</feature>
<evidence type="ECO:0000256" key="3">
    <source>
        <dbReference type="ARBA" id="ARBA00023242"/>
    </source>
</evidence>
<evidence type="ECO:0000313" key="7">
    <source>
        <dbReference type="Proteomes" id="UP000038830"/>
    </source>
</evidence>
<feature type="compositionally biased region" description="Polar residues" evidence="4">
    <location>
        <begin position="809"/>
        <end position="826"/>
    </location>
</feature>
<protein>
    <recommendedName>
        <fullName evidence="5">Nucleoporin Nup159/Nup146 N-terminal domain-containing protein</fullName>
    </recommendedName>
</protein>
<name>A0A0H5CAN1_CYBJN</name>
<dbReference type="Gene3D" id="2.130.10.10">
    <property type="entry name" value="YVTN repeat-like/Quinoprotein amine dehydrogenase"/>
    <property type="match status" value="1"/>
</dbReference>
<feature type="region of interest" description="Disordered" evidence="4">
    <location>
        <begin position="420"/>
        <end position="441"/>
    </location>
</feature>
<sequence>MSELEEDFPSTTSEDFGFKLLGSPIQVVDDYNEDLPYKHISNFAYASHKGFFVAAGKDDLVLGSLESLKKDIVEGKDTYESDAHRLAIPGINSVNFTSDEKLLLVSTGSKLLFQQVTGDYKDVSNSFQELAFSADIEAVSSNPCYGSTVLVLLSDGQLIKIDLASSTQSMLAQDVLDFSWHHELDKIAVAKKGRIISLQSLGGSSQTDIELPEEIDDEYYPLSVAWIDETSLFAVVGEPAEKNDEEEPSTDFKHFVIEVQGTQFSFRETYDAVPAYGTVWRRPTIYLSQIHSLSESLPCLTLLGSSMSTDISAVTSNELLAPADDSERATLPINEETSNDVNPIGLTIDLRLKDTITDPCPGVPEASWLPSVWVLGNDGKVQSWYIFHAHDLKTGSFKPDLAIQYEDRVWNKAQGTIDSGIQKSDSAQNPVHEKSPNISSNTEFKSLFGSSTASPASMFAKGDTQDGSKIAFGSSGFGATTESKPAFGSSGFGATTDSKPAFGSSGFGATTDSKPAFGSSGFGTSTDSKPAFGLSGFGASTDSKSAFGSSGFGATTDSKPAFGSSGFGSSGFGATTESKPAFGSSGFGATTDSKPAFGSSGFGTSTDSKPAFGSSGFGASTDSKPAFGSSGFGTSTDSKSAFGSSGFGTATDSKSPFSTLNAGKDKDNKTPFGSSGFNTENNFSFGSTAGSSQPPFGSSGFGSSVQSGSAFGDTRSAGSGSTVKPAFSNTSQEVDTKRESPFSQLSSNKTNSLFGSAGSNESPFARLSESNDKEPTKTKSQSPFTSLKPESDSFFGSSQSAQSSPFDSLGNTGVSPLFSNAQPSHSATDKDKVFDFGSVSEAVKDSSKETGVSALDVSSSEEEIEDDSDSDSDEVEKQVSNIAPTDLNPLASASGPTNFGNAGFSFNSNAGGFGSTGFGTSGFTFGDKPKETTSAATSDTKLDFSNSGFGAFADKKLNFGGKNIFEPSDSVPEQVHESHDEQSFHGFDDHEDADDRTQHNFSDDIDDVQGISGDNVEAGDDSSSNMEDDNGEEDGSSANESELTDNDSDSQNNEESDHASVAEAISDAYLSPDIVPVESDADEEALIQNINDDFEVNDDVEDAEASDLSDITQDMSQPDEVEESEEVPDDGETQKRSDIEKKDDDVSIEPDQVSRHNKATQPDVNYVSESIQTDDNTREAEIQATVQEKHISLQTDPIELVDVSQDLCDDEVYFGSFHLPIDIKSYVHVKDVKYPKLSSNDLEKEIELMFYDTEAELMVVEENIRNLNSFFLDHCNIPVQHTEVSIGHSNQWRLSEAYIINDILNSTVKQSSTIASDTNSDFVTVDEVRSGTKVIEDRCHRVANKLVALEKQYDVQLNASRELDFEQLMLQQRVRESFANTSSQLRYAETKLLTLKSIANVFYDKNPTPKVLGDVICQMGVVSSNYSTDVQSLTDEIAKMNLNHSKILGELQKGKSKLFDQHQHEDRSMLKIKIDDSDKKFSSYQSIVPSLKDRTVDDVTNVF</sequence>
<accession>A0A0H5CAN1</accession>
<feature type="compositionally biased region" description="Polar residues" evidence="4">
    <location>
        <begin position="741"/>
        <end position="762"/>
    </location>
</feature>
<feature type="region of interest" description="Disordered" evidence="4">
    <location>
        <begin position="643"/>
        <end position="896"/>
    </location>
</feature>
<feature type="compositionally biased region" description="Acidic residues" evidence="4">
    <location>
        <begin position="1026"/>
        <end position="1035"/>
    </location>
</feature>
<feature type="compositionally biased region" description="Low complexity" evidence="4">
    <location>
        <begin position="689"/>
        <end position="712"/>
    </location>
</feature>
<dbReference type="GO" id="GO:0005634">
    <property type="term" value="C:nucleus"/>
    <property type="evidence" value="ECO:0007669"/>
    <property type="project" value="UniProtKB-SubCell"/>
</dbReference>
<feature type="compositionally biased region" description="Acidic residues" evidence="4">
    <location>
        <begin position="1117"/>
        <end position="1131"/>
    </location>
</feature>